<dbReference type="AlphaFoldDB" id="A0A450YVI4"/>
<dbReference type="InterPro" id="IPR007197">
    <property type="entry name" value="rSAM"/>
</dbReference>
<dbReference type="SUPFAM" id="SSF102114">
    <property type="entry name" value="Radical SAM enzymes"/>
    <property type="match status" value="1"/>
</dbReference>
<keyword evidence="2" id="KW-0949">S-adenosyl-L-methionine</keyword>
<reference evidence="8" key="1">
    <citation type="submission" date="2019-02" db="EMBL/GenBank/DDBJ databases">
        <authorList>
            <person name="Gruber-Vodicka R. H."/>
            <person name="Seah K. B. B."/>
        </authorList>
    </citation>
    <scope>NUCLEOTIDE SEQUENCE</scope>
    <source>
        <strain evidence="8">BECK_BZ125</strain>
    </source>
</reference>
<evidence type="ECO:0000256" key="2">
    <source>
        <dbReference type="ARBA" id="ARBA00022691"/>
    </source>
</evidence>
<dbReference type="GO" id="GO:0003824">
    <property type="term" value="F:catalytic activity"/>
    <property type="evidence" value="ECO:0007669"/>
    <property type="project" value="InterPro"/>
</dbReference>
<dbReference type="EMBL" id="CAADFT010000051">
    <property type="protein sequence ID" value="VFK45560.1"/>
    <property type="molecule type" value="Genomic_DNA"/>
</dbReference>
<feature type="domain" description="B12-binding" evidence="6">
    <location>
        <begin position="6"/>
        <end position="146"/>
    </location>
</feature>
<feature type="domain" description="Radical SAM core" evidence="7">
    <location>
        <begin position="185"/>
        <end position="407"/>
    </location>
</feature>
<dbReference type="Gene3D" id="3.40.50.280">
    <property type="entry name" value="Cobalamin-binding domain"/>
    <property type="match status" value="1"/>
</dbReference>
<dbReference type="Pfam" id="PF04055">
    <property type="entry name" value="Radical_SAM"/>
    <property type="match status" value="1"/>
</dbReference>
<dbReference type="CDD" id="cd01335">
    <property type="entry name" value="Radical_SAM"/>
    <property type="match status" value="1"/>
</dbReference>
<dbReference type="SFLD" id="SFLDG01082">
    <property type="entry name" value="B12-binding_domain_containing"/>
    <property type="match status" value="1"/>
</dbReference>
<dbReference type="InterPro" id="IPR051198">
    <property type="entry name" value="BchE-like"/>
</dbReference>
<keyword evidence="5" id="KW-0411">Iron-sulfur</keyword>
<dbReference type="GO" id="GO:0046872">
    <property type="term" value="F:metal ion binding"/>
    <property type="evidence" value="ECO:0007669"/>
    <property type="project" value="UniProtKB-KW"/>
</dbReference>
<sequence length="466" mass="51656">MHFECVSLVNCCLPPRDWRQLAPPQGPLAIATVLAKSGAEVRIINTAAKIAPEDFGVDALAALFFSLPSGIAALSVWDSVLPFVVEACRRVHGERSDLRFILGGPAASTVGDKLMEFPWFSGVVHGEGEARILPLLNFLAGRGDESGLPVGVLVRDGERVVTGTAPLSPLTGEEIPVLDYTLLDDTRYGRVEICTARGCPYDCLFCSANSAWGQGVRFRTLDRIESELDTIQQYFGDRNLIHILDDTFLVGRKHAGMVLDTLSRHPMETKFTCYARVEDLEPEKLARLRDAGCAGVYVGLDAPAMKKGKAMELNVAVDRVLQATEFVTVMASFIWGFPEESRRELEATLSHTERLLMESRRTAVNLFQLAPLSGTHYARPEILVGFAPEDASEFVYPGYLPQLEDSPCVVDLIHNHPEIFPAFYTVSTPDSHWKRQRVKSAITDWNARIWVAHSSGEYPFARKRHE</sequence>
<dbReference type="SFLD" id="SFLDS00029">
    <property type="entry name" value="Radical_SAM"/>
    <property type="match status" value="1"/>
</dbReference>
<dbReference type="PROSITE" id="PS51332">
    <property type="entry name" value="B12_BINDING"/>
    <property type="match status" value="1"/>
</dbReference>
<dbReference type="GO" id="GO:0051536">
    <property type="term" value="F:iron-sulfur cluster binding"/>
    <property type="evidence" value="ECO:0007669"/>
    <property type="project" value="UniProtKB-KW"/>
</dbReference>
<accession>A0A450YVI4</accession>
<dbReference type="PANTHER" id="PTHR43409">
    <property type="entry name" value="ANAEROBIC MAGNESIUM-PROTOPORPHYRIN IX MONOMETHYL ESTER CYCLASE-RELATED"/>
    <property type="match status" value="1"/>
</dbReference>
<dbReference type="SMART" id="SM00729">
    <property type="entry name" value="Elp3"/>
    <property type="match status" value="1"/>
</dbReference>
<comment type="cofactor">
    <cofactor evidence="1">
        <name>[4Fe-4S] cluster</name>
        <dbReference type="ChEBI" id="CHEBI:49883"/>
    </cofactor>
</comment>
<dbReference type="GO" id="GO:0031419">
    <property type="term" value="F:cobalamin binding"/>
    <property type="evidence" value="ECO:0007669"/>
    <property type="project" value="InterPro"/>
</dbReference>
<dbReference type="InterPro" id="IPR006158">
    <property type="entry name" value="Cobalamin-bd"/>
</dbReference>
<dbReference type="InterPro" id="IPR006638">
    <property type="entry name" value="Elp3/MiaA/NifB-like_rSAM"/>
</dbReference>
<name>A0A450YVI4_9GAMM</name>
<evidence type="ECO:0000256" key="3">
    <source>
        <dbReference type="ARBA" id="ARBA00022723"/>
    </source>
</evidence>
<proteinExistence type="predicted"/>
<evidence type="ECO:0000256" key="4">
    <source>
        <dbReference type="ARBA" id="ARBA00023004"/>
    </source>
</evidence>
<dbReference type="InterPro" id="IPR058240">
    <property type="entry name" value="rSAM_sf"/>
</dbReference>
<evidence type="ECO:0000256" key="1">
    <source>
        <dbReference type="ARBA" id="ARBA00001966"/>
    </source>
</evidence>
<dbReference type="InterPro" id="IPR023404">
    <property type="entry name" value="rSAM_horseshoe"/>
</dbReference>
<dbReference type="PANTHER" id="PTHR43409:SF7">
    <property type="entry name" value="BLL1977 PROTEIN"/>
    <property type="match status" value="1"/>
</dbReference>
<dbReference type="Gene3D" id="3.80.30.20">
    <property type="entry name" value="tm_1862 like domain"/>
    <property type="match status" value="1"/>
</dbReference>
<dbReference type="PROSITE" id="PS51918">
    <property type="entry name" value="RADICAL_SAM"/>
    <property type="match status" value="1"/>
</dbReference>
<organism evidence="8">
    <name type="scientific">Candidatus Kentrum sp. TC</name>
    <dbReference type="NCBI Taxonomy" id="2126339"/>
    <lineage>
        <taxon>Bacteria</taxon>
        <taxon>Pseudomonadati</taxon>
        <taxon>Pseudomonadota</taxon>
        <taxon>Gammaproteobacteria</taxon>
        <taxon>Candidatus Kentrum</taxon>
    </lineage>
</organism>
<evidence type="ECO:0000259" key="7">
    <source>
        <dbReference type="PROSITE" id="PS51918"/>
    </source>
</evidence>
<keyword evidence="3" id="KW-0479">Metal-binding</keyword>
<evidence type="ECO:0000259" key="6">
    <source>
        <dbReference type="PROSITE" id="PS51332"/>
    </source>
</evidence>
<evidence type="ECO:0000256" key="5">
    <source>
        <dbReference type="ARBA" id="ARBA00023014"/>
    </source>
</evidence>
<protein>
    <submittedName>
        <fullName evidence="8">Radical SAM superfamily enzyme YgiQ, UPF0313 family</fullName>
    </submittedName>
</protein>
<evidence type="ECO:0000313" key="8">
    <source>
        <dbReference type="EMBL" id="VFK45560.1"/>
    </source>
</evidence>
<keyword evidence="4" id="KW-0408">Iron</keyword>
<gene>
    <name evidence="8" type="ORF">BECKTC1821E_GA0114239_10516</name>
</gene>